<gene>
    <name evidence="7" type="ORF">ENG67_02460</name>
</gene>
<dbReference type="InterPro" id="IPR001375">
    <property type="entry name" value="Peptidase_S9_cat"/>
</dbReference>
<dbReference type="InterPro" id="IPR011042">
    <property type="entry name" value="6-blade_b-propeller_TolB-like"/>
</dbReference>
<keyword evidence="2" id="KW-0645">Protease</keyword>
<dbReference type="GO" id="GO:0006508">
    <property type="term" value="P:proteolysis"/>
    <property type="evidence" value="ECO:0007669"/>
    <property type="project" value="UniProtKB-KW"/>
</dbReference>
<name>A0A7C1BGL7_UNCW3</name>
<evidence type="ECO:0000259" key="5">
    <source>
        <dbReference type="Pfam" id="PF00326"/>
    </source>
</evidence>
<feature type="domain" description="Peptidase S9 prolyl oligopeptidase catalytic" evidence="5">
    <location>
        <begin position="449"/>
        <end position="661"/>
    </location>
</feature>
<comment type="similarity">
    <text evidence="1">Belongs to the peptidase S9C family.</text>
</comment>
<evidence type="ECO:0000256" key="2">
    <source>
        <dbReference type="ARBA" id="ARBA00022670"/>
    </source>
</evidence>
<reference evidence="7" key="1">
    <citation type="journal article" date="2020" name="mSystems">
        <title>Genome- and Community-Level Interaction Insights into Carbon Utilization and Element Cycling Functions of Hydrothermarchaeota in Hydrothermal Sediment.</title>
        <authorList>
            <person name="Zhou Z."/>
            <person name="Liu Y."/>
            <person name="Xu W."/>
            <person name="Pan J."/>
            <person name="Luo Z.H."/>
            <person name="Li M."/>
        </authorList>
    </citation>
    <scope>NUCLEOTIDE SEQUENCE [LARGE SCALE GENOMIC DNA]</scope>
    <source>
        <strain evidence="7">HyVt-237</strain>
    </source>
</reference>
<dbReference type="Pfam" id="PF00326">
    <property type="entry name" value="Peptidase_S9"/>
    <property type="match status" value="1"/>
</dbReference>
<dbReference type="AlphaFoldDB" id="A0A7C1BGL7"/>
<protein>
    <submittedName>
        <fullName evidence="7">S9 family peptidase</fullName>
    </submittedName>
</protein>
<evidence type="ECO:0000256" key="1">
    <source>
        <dbReference type="ARBA" id="ARBA00010040"/>
    </source>
</evidence>
<dbReference type="PANTHER" id="PTHR42776:SF27">
    <property type="entry name" value="DIPEPTIDYL PEPTIDASE FAMILY MEMBER 6"/>
    <property type="match status" value="1"/>
</dbReference>
<dbReference type="Proteomes" id="UP000885931">
    <property type="component" value="Unassembled WGS sequence"/>
</dbReference>
<dbReference type="InterPro" id="IPR029058">
    <property type="entry name" value="AB_hydrolase_fold"/>
</dbReference>
<dbReference type="Pfam" id="PF00930">
    <property type="entry name" value="DPPIV_N"/>
    <property type="match status" value="1"/>
</dbReference>
<dbReference type="SUPFAM" id="SSF53474">
    <property type="entry name" value="alpha/beta-Hydrolases"/>
    <property type="match status" value="1"/>
</dbReference>
<keyword evidence="4" id="KW-0720">Serine protease</keyword>
<keyword evidence="3" id="KW-0378">Hydrolase</keyword>
<evidence type="ECO:0000259" key="6">
    <source>
        <dbReference type="Pfam" id="PF00930"/>
    </source>
</evidence>
<evidence type="ECO:0000313" key="7">
    <source>
        <dbReference type="EMBL" id="HDM90052.1"/>
    </source>
</evidence>
<dbReference type="EMBL" id="DRBW01000092">
    <property type="protein sequence ID" value="HDM90052.1"/>
    <property type="molecule type" value="Genomic_DNA"/>
</dbReference>
<dbReference type="InterPro" id="IPR011659">
    <property type="entry name" value="WD40"/>
</dbReference>
<accession>A0A7C1BGL7</accession>
<comment type="caution">
    <text evidence="7">The sequence shown here is derived from an EMBL/GenBank/DDBJ whole genome shotgun (WGS) entry which is preliminary data.</text>
</comment>
<sequence>MPKRLTWKVKPEDIYEFKLVSDPQISPDGKEVAFVVTEVKRAREKGKKKYESHIWLMNLETKEARQLTFGKGSDINPRWSPDGKHLLFLSNRDDEKKGMQLYVIPRYGGEARRMTDIEGGVSDPQWAPKGRRVLFLASPPPKEKEKTDVKVIRRIFYKLDGAGFIHEKRRHLFVLTFEGARPKQLTSGDFDVSDPTWSPDGTEIAFIANMSENTDYEVKKDLYVISKMGGKPRKLYSGKGPLANPTYSPDGKYIAFLGHDMEKGFATNTNVWLVTSDTGRPRNLTKNYGISAVSAVLGDARGPGSNPYPIWGRAGKYIYFLATKGGSTHIFRVDKKGQSFAQVTEGDFSVDSFSLSRRASKIVYLRTSAVNLPDIYLLNDEGEDIQLTTFGTDLTDYRYLSKPERFTFKASDGKEIEGWIMKPIDFKKGEKYPAILEIHGGPRAAYGNAFMHEFQLLATRGYVVFYINPRGSAGYGEDFAYAIVKNYGDRDYKDLMEAVEYVKAHYDFVDPDRLGVTGGSYGGFMTNWIVTHTDIFKAAVTQRSISNFYSFFGTSDIGYIFGKEELGGEPWKRPRAYLKKSPISYVENVKTPLLIIHSENDYRCPMEQAEQFFVALKYLKKEVELVRFPDEGHNLSRNGQPHHRVERLNHILRWFDTYLKGKGSKK</sequence>
<evidence type="ECO:0000256" key="4">
    <source>
        <dbReference type="ARBA" id="ARBA00022825"/>
    </source>
</evidence>
<dbReference type="GO" id="GO:0004252">
    <property type="term" value="F:serine-type endopeptidase activity"/>
    <property type="evidence" value="ECO:0007669"/>
    <property type="project" value="TreeGrafter"/>
</dbReference>
<evidence type="ECO:0000256" key="3">
    <source>
        <dbReference type="ARBA" id="ARBA00022801"/>
    </source>
</evidence>
<proteinExistence type="inferred from homology"/>
<dbReference type="PANTHER" id="PTHR42776">
    <property type="entry name" value="SERINE PEPTIDASE S9 FAMILY MEMBER"/>
    <property type="match status" value="1"/>
</dbReference>
<dbReference type="SUPFAM" id="SSF82171">
    <property type="entry name" value="DPP6 N-terminal domain-like"/>
    <property type="match status" value="1"/>
</dbReference>
<dbReference type="Gene3D" id="2.120.10.30">
    <property type="entry name" value="TolB, C-terminal domain"/>
    <property type="match status" value="2"/>
</dbReference>
<dbReference type="Gene3D" id="3.40.50.1820">
    <property type="entry name" value="alpha/beta hydrolase"/>
    <property type="match status" value="1"/>
</dbReference>
<dbReference type="InterPro" id="IPR002469">
    <property type="entry name" value="Peptidase_S9B_N"/>
</dbReference>
<dbReference type="FunFam" id="3.40.50.1820:FF:000028">
    <property type="entry name" value="S9 family peptidase"/>
    <property type="match status" value="1"/>
</dbReference>
<feature type="domain" description="Dipeptidylpeptidase IV N-terminal" evidence="6">
    <location>
        <begin position="169"/>
        <end position="254"/>
    </location>
</feature>
<dbReference type="Pfam" id="PF07676">
    <property type="entry name" value="PD40"/>
    <property type="match status" value="1"/>
</dbReference>
<organism evidence="7">
    <name type="scientific">candidate division WOR-3 bacterium</name>
    <dbReference type="NCBI Taxonomy" id="2052148"/>
    <lineage>
        <taxon>Bacteria</taxon>
        <taxon>Bacteria division WOR-3</taxon>
    </lineage>
</organism>